<name>A0A834NKU6_VESVU</name>
<keyword evidence="3" id="KW-1185">Reference proteome</keyword>
<evidence type="ECO:0000313" key="2">
    <source>
        <dbReference type="EMBL" id="KAF7411168.1"/>
    </source>
</evidence>
<evidence type="ECO:0000256" key="1">
    <source>
        <dbReference type="SAM" id="Phobius"/>
    </source>
</evidence>
<dbReference type="Proteomes" id="UP000614350">
    <property type="component" value="Unassembled WGS sequence"/>
</dbReference>
<organism evidence="2 3">
    <name type="scientific">Vespula vulgaris</name>
    <name type="common">Yellow jacket</name>
    <name type="synonym">Wasp</name>
    <dbReference type="NCBI Taxonomy" id="7454"/>
    <lineage>
        <taxon>Eukaryota</taxon>
        <taxon>Metazoa</taxon>
        <taxon>Ecdysozoa</taxon>
        <taxon>Arthropoda</taxon>
        <taxon>Hexapoda</taxon>
        <taxon>Insecta</taxon>
        <taxon>Pterygota</taxon>
        <taxon>Neoptera</taxon>
        <taxon>Endopterygota</taxon>
        <taxon>Hymenoptera</taxon>
        <taxon>Apocrita</taxon>
        <taxon>Aculeata</taxon>
        <taxon>Vespoidea</taxon>
        <taxon>Vespidae</taxon>
        <taxon>Vespinae</taxon>
        <taxon>Vespula</taxon>
    </lineage>
</organism>
<dbReference type="EMBL" id="JACSEA010000001">
    <property type="protein sequence ID" value="KAF7411168.1"/>
    <property type="molecule type" value="Genomic_DNA"/>
</dbReference>
<gene>
    <name evidence="2" type="ORF">HZH66_000064</name>
</gene>
<evidence type="ECO:0000313" key="3">
    <source>
        <dbReference type="Proteomes" id="UP000614350"/>
    </source>
</evidence>
<accession>A0A834NKU6</accession>
<keyword evidence="1" id="KW-1133">Transmembrane helix</keyword>
<feature type="transmembrane region" description="Helical" evidence="1">
    <location>
        <begin position="21"/>
        <end position="39"/>
    </location>
</feature>
<dbReference type="AlphaFoldDB" id="A0A834NKU6"/>
<proteinExistence type="predicted"/>
<comment type="caution">
    <text evidence="2">The sequence shown here is derived from an EMBL/GenBank/DDBJ whole genome shotgun (WGS) entry which is preliminary data.</text>
</comment>
<protein>
    <submittedName>
        <fullName evidence="2">Uncharacterized protein</fullName>
    </submittedName>
</protein>
<keyword evidence="1" id="KW-0812">Transmembrane</keyword>
<sequence length="82" mass="9472">MDAKNTTRIRHTRTKAIHTNGACILIVIVLDGAHVSRMLLHTHAFEWALLTLKNTMIMLTMIRVNEDDMLMIMKLLLQLKFV</sequence>
<keyword evidence="1" id="KW-0472">Membrane</keyword>
<reference evidence="2" key="1">
    <citation type="journal article" date="2020" name="G3 (Bethesda)">
        <title>High-Quality Assemblies for Three Invasive Social Wasps from the &lt;i&gt;Vespula&lt;/i&gt; Genus.</title>
        <authorList>
            <person name="Harrop T.W.R."/>
            <person name="Guhlin J."/>
            <person name="McLaughlin G.M."/>
            <person name="Permina E."/>
            <person name="Stockwell P."/>
            <person name="Gilligan J."/>
            <person name="Le Lec M.F."/>
            <person name="Gruber M.A.M."/>
            <person name="Quinn O."/>
            <person name="Lovegrove M."/>
            <person name="Duncan E.J."/>
            <person name="Remnant E.J."/>
            <person name="Van Eeckhoven J."/>
            <person name="Graham B."/>
            <person name="Knapp R.A."/>
            <person name="Langford K.W."/>
            <person name="Kronenberg Z."/>
            <person name="Press M.O."/>
            <person name="Eacker S.M."/>
            <person name="Wilson-Rankin E.E."/>
            <person name="Purcell J."/>
            <person name="Lester P.J."/>
            <person name="Dearden P.K."/>
        </authorList>
    </citation>
    <scope>NUCLEOTIDE SEQUENCE</scope>
    <source>
        <strain evidence="2">Marl-1</strain>
    </source>
</reference>